<gene>
    <name evidence="3" type="ORF">I3842_10G084100</name>
</gene>
<dbReference type="Proteomes" id="UP000811246">
    <property type="component" value="Chromosome 10"/>
</dbReference>
<dbReference type="GO" id="GO:0005880">
    <property type="term" value="C:nuclear microtubule"/>
    <property type="evidence" value="ECO:0007669"/>
    <property type="project" value="TreeGrafter"/>
</dbReference>
<dbReference type="AlphaFoldDB" id="A0A922DWM6"/>
<reference evidence="3" key="1">
    <citation type="submission" date="2021-01" db="EMBL/GenBank/DDBJ databases">
        <authorList>
            <person name="Lovell J.T."/>
            <person name="Bentley N."/>
            <person name="Bhattarai G."/>
            <person name="Jenkins J.W."/>
            <person name="Sreedasyam A."/>
            <person name="Alarcon Y."/>
            <person name="Bock C."/>
            <person name="Boston L."/>
            <person name="Carlson J."/>
            <person name="Cervantes K."/>
            <person name="Clermont K."/>
            <person name="Krom N."/>
            <person name="Kubenka K."/>
            <person name="Mamidi S."/>
            <person name="Mattison C."/>
            <person name="Monteros M."/>
            <person name="Pisani C."/>
            <person name="Plott C."/>
            <person name="Rajasekar S."/>
            <person name="Rhein H.S."/>
            <person name="Rohla C."/>
            <person name="Song M."/>
            <person name="Hilaire R.S."/>
            <person name="Shu S."/>
            <person name="Wells L."/>
            <person name="Wang X."/>
            <person name="Webber J."/>
            <person name="Heerema R.J."/>
            <person name="Klein P."/>
            <person name="Conner P."/>
            <person name="Grauke L."/>
            <person name="Grimwood J."/>
            <person name="Schmutz J."/>
            <person name="Randall J.J."/>
        </authorList>
    </citation>
    <scope>NUCLEOTIDE SEQUENCE</scope>
    <source>
        <tissue evidence="3">Leaf</tissue>
    </source>
</reference>
<protein>
    <recommendedName>
        <fullName evidence="5">Protein ENDOSPERM DEFECTIVE 1</fullName>
    </recommendedName>
</protein>
<dbReference type="InterPro" id="IPR007573">
    <property type="entry name" value="QWRF"/>
</dbReference>
<feature type="region of interest" description="Disordered" evidence="2">
    <location>
        <begin position="215"/>
        <end position="256"/>
    </location>
</feature>
<evidence type="ECO:0000313" key="4">
    <source>
        <dbReference type="Proteomes" id="UP000811246"/>
    </source>
</evidence>
<evidence type="ECO:0000256" key="2">
    <source>
        <dbReference type="SAM" id="MobiDB-lite"/>
    </source>
</evidence>
<feature type="region of interest" description="Disordered" evidence="2">
    <location>
        <begin position="164"/>
        <end position="201"/>
    </location>
</feature>
<comment type="similarity">
    <text evidence="1">Belongs to the QWRF family.</text>
</comment>
<name>A0A922DWM6_CARIL</name>
<dbReference type="GO" id="GO:0005737">
    <property type="term" value="C:cytoplasm"/>
    <property type="evidence" value="ECO:0007669"/>
    <property type="project" value="TreeGrafter"/>
</dbReference>
<feature type="compositionally biased region" description="Low complexity" evidence="2">
    <location>
        <begin position="49"/>
        <end position="71"/>
    </location>
</feature>
<dbReference type="PANTHER" id="PTHR31807">
    <property type="entry name" value="AUGMIN FAMILY MEMBER"/>
    <property type="match status" value="1"/>
</dbReference>
<feature type="compositionally biased region" description="Polar residues" evidence="2">
    <location>
        <begin position="215"/>
        <end position="247"/>
    </location>
</feature>
<dbReference type="GO" id="GO:0008017">
    <property type="term" value="F:microtubule binding"/>
    <property type="evidence" value="ECO:0007669"/>
    <property type="project" value="TreeGrafter"/>
</dbReference>
<evidence type="ECO:0000313" key="3">
    <source>
        <dbReference type="EMBL" id="KAG6691857.1"/>
    </source>
</evidence>
<dbReference type="GO" id="GO:0051225">
    <property type="term" value="P:spindle assembly"/>
    <property type="evidence" value="ECO:0007669"/>
    <property type="project" value="TreeGrafter"/>
</dbReference>
<organism evidence="3 4">
    <name type="scientific">Carya illinoinensis</name>
    <name type="common">Pecan</name>
    <dbReference type="NCBI Taxonomy" id="32201"/>
    <lineage>
        <taxon>Eukaryota</taxon>
        <taxon>Viridiplantae</taxon>
        <taxon>Streptophyta</taxon>
        <taxon>Embryophyta</taxon>
        <taxon>Tracheophyta</taxon>
        <taxon>Spermatophyta</taxon>
        <taxon>Magnoliopsida</taxon>
        <taxon>eudicotyledons</taxon>
        <taxon>Gunneridae</taxon>
        <taxon>Pentapetalae</taxon>
        <taxon>rosids</taxon>
        <taxon>fabids</taxon>
        <taxon>Fagales</taxon>
        <taxon>Juglandaceae</taxon>
        <taxon>Carya</taxon>
    </lineage>
</organism>
<accession>A0A922DWM6</accession>
<feature type="compositionally biased region" description="Low complexity" evidence="2">
    <location>
        <begin position="188"/>
        <end position="201"/>
    </location>
</feature>
<comment type="caution">
    <text evidence="3">The sequence shown here is derived from an EMBL/GenBank/DDBJ whole genome shotgun (WGS) entry which is preliminary data.</text>
</comment>
<feature type="compositionally biased region" description="Pro residues" evidence="2">
    <location>
        <begin position="27"/>
        <end position="39"/>
    </location>
</feature>
<evidence type="ECO:0000256" key="1">
    <source>
        <dbReference type="ARBA" id="ARBA00010016"/>
    </source>
</evidence>
<sequence length="565" mass="62301">MNETMQQQQQAKVSDNSTAATEEAVSPPYPPPPPPPPSQRRPRVREVSSRFMSPVISSSSSASSNSSSPLSKPHRSTSVQRPRQRHLDMEPLSCSDENRPVECVQTQSLENSPPLDSRCKASALPSTTHRKPRAVKLFKENGGGGRAEQHLQQTSKTYYGKIVSNAFPTPSRPDTPMVTSSVDRDRMMTSSSSRFRRSTNNSVTAAAKLLQSSGMSLPAQSSVPQDLSSTATDDSNHNPLVNCSTRSLPDFRSSMPEADMLPTVSSRLLPEKNCTRGNVTASGDSFKFSASPCSRSMNLPLSGSEHSLFHPTKGSDKQAYALSNSYTNSSKMGALCLPPVPPCSKLGTDARKGRKVSTHQEDIHTLRMLHNRYLQWRYANAKAEASIQARQRESERTLYSLMVKMSELYASVKSKRIELGILQRTKTLSTILETQIPYLEDWSALEEDYSISLQEVIQALLNASIQLPIGNVTADTSEVAKALNSAVKAMEILLYNLQSFLPKAEDIERLISELARIIGGERALIEECGSLLSKTCKSQVEEFSLRGQIIQLHRCCHKDDQVKNE</sequence>
<evidence type="ECO:0008006" key="5">
    <source>
        <dbReference type="Google" id="ProtNLM"/>
    </source>
</evidence>
<dbReference type="Pfam" id="PF04484">
    <property type="entry name" value="QWRF"/>
    <property type="match status" value="1"/>
</dbReference>
<feature type="region of interest" description="Disordered" evidence="2">
    <location>
        <begin position="1"/>
        <end position="132"/>
    </location>
</feature>
<dbReference type="PANTHER" id="PTHR31807:SF6">
    <property type="entry name" value="PROTEIN ENDOSPERM DEFECTIVE 1-RELATED"/>
    <property type="match status" value="1"/>
</dbReference>
<dbReference type="EMBL" id="CM031834">
    <property type="protein sequence ID" value="KAG6691857.1"/>
    <property type="molecule type" value="Genomic_DNA"/>
</dbReference>
<feature type="compositionally biased region" description="Polar residues" evidence="2">
    <location>
        <begin position="1"/>
        <end position="20"/>
    </location>
</feature>
<proteinExistence type="inferred from homology"/>